<protein>
    <recommendedName>
        <fullName evidence="3">Glycolipid-binding domain-containing protein</fullName>
    </recommendedName>
</protein>
<reference evidence="1 2" key="1">
    <citation type="submission" date="2019-04" db="EMBL/GenBank/DDBJ databases">
        <authorList>
            <person name="Jiang L."/>
        </authorList>
    </citation>
    <scope>NUCLEOTIDE SEQUENCE [LARGE SCALE GENOMIC DNA]</scope>
    <source>
        <strain evidence="1 2">YIM 131853</strain>
    </source>
</reference>
<evidence type="ECO:0000313" key="1">
    <source>
        <dbReference type="EMBL" id="THG33498.1"/>
    </source>
</evidence>
<organism evidence="1 2">
    <name type="scientific">Naasia lichenicola</name>
    <dbReference type="NCBI Taxonomy" id="2565933"/>
    <lineage>
        <taxon>Bacteria</taxon>
        <taxon>Bacillati</taxon>
        <taxon>Actinomycetota</taxon>
        <taxon>Actinomycetes</taxon>
        <taxon>Micrococcales</taxon>
        <taxon>Microbacteriaceae</taxon>
        <taxon>Naasia</taxon>
    </lineage>
</organism>
<accession>A0A4S4FT45</accession>
<dbReference type="OrthoDB" id="7347529at2"/>
<dbReference type="Pfam" id="PF06475">
    <property type="entry name" value="Glycolipid_bind"/>
    <property type="match status" value="1"/>
</dbReference>
<name>A0A4S4FT45_9MICO</name>
<evidence type="ECO:0008006" key="3">
    <source>
        <dbReference type="Google" id="ProtNLM"/>
    </source>
</evidence>
<dbReference type="RefSeq" id="WP_136426280.1">
    <property type="nucleotide sequence ID" value="NZ_SSSM01000001.1"/>
</dbReference>
<evidence type="ECO:0000313" key="2">
    <source>
        <dbReference type="Proteomes" id="UP000309133"/>
    </source>
</evidence>
<dbReference type="EMBL" id="SSSM01000001">
    <property type="protein sequence ID" value="THG33498.1"/>
    <property type="molecule type" value="Genomic_DNA"/>
</dbReference>
<sequence length="200" mass="22304">MDPRTDPIDEAVRTSAVRSLAWTATDGVGLERATVEMAEEGAVLRGSVVRDDEAVYRISYEVRVDARWTTRSVTVFDDETGRSLQLRSEGNGRWIDADGAPLDRLDGAVDVDISATPMTNTLPVRRLGLAIGESADIVTAYVLVTELGTDRGVELDAQRYTRTGELEYLYESRSSDFRRTVQVDEDGFVLEYQDAFRRTE</sequence>
<proteinExistence type="predicted"/>
<dbReference type="Proteomes" id="UP000309133">
    <property type="component" value="Unassembled WGS sequence"/>
</dbReference>
<dbReference type="AlphaFoldDB" id="A0A4S4FT45"/>
<keyword evidence="2" id="KW-1185">Reference proteome</keyword>
<comment type="caution">
    <text evidence="1">The sequence shown here is derived from an EMBL/GenBank/DDBJ whole genome shotgun (WGS) entry which is preliminary data.</text>
</comment>
<dbReference type="InterPro" id="IPR009467">
    <property type="entry name" value="Glycolipid-bd_prot_put"/>
</dbReference>
<gene>
    <name evidence="1" type="ORF">E6C64_03955</name>
</gene>
<dbReference type="SUPFAM" id="SSF159275">
    <property type="entry name" value="PA1994-like"/>
    <property type="match status" value="1"/>
</dbReference>